<evidence type="ECO:0000256" key="1">
    <source>
        <dbReference type="SAM" id="MobiDB-lite"/>
    </source>
</evidence>
<proteinExistence type="predicted"/>
<keyword evidence="2" id="KW-0812">Transmembrane</keyword>
<gene>
    <name evidence="3" type="ORF">KKP3000_004647</name>
</gene>
<evidence type="ECO:0000313" key="4">
    <source>
        <dbReference type="Proteomes" id="UP001579974"/>
    </source>
</evidence>
<dbReference type="Pfam" id="PF12685">
    <property type="entry name" value="SpoIIIAH"/>
    <property type="match status" value="1"/>
</dbReference>
<keyword evidence="2" id="KW-1133">Transmembrane helix</keyword>
<dbReference type="Gene3D" id="1.10.287.4300">
    <property type="entry name" value="Stage III sporulation protein AH-like"/>
    <property type="match status" value="1"/>
</dbReference>
<dbReference type="Proteomes" id="UP001579974">
    <property type="component" value="Unassembled WGS sequence"/>
</dbReference>
<feature type="region of interest" description="Disordered" evidence="1">
    <location>
        <begin position="31"/>
        <end position="73"/>
    </location>
</feature>
<evidence type="ECO:0000256" key="2">
    <source>
        <dbReference type="SAM" id="Phobius"/>
    </source>
</evidence>
<feature type="compositionally biased region" description="Low complexity" evidence="1">
    <location>
        <begin position="50"/>
        <end position="73"/>
    </location>
</feature>
<name>A0ABV5AFU2_9BACL</name>
<keyword evidence="2" id="KW-0472">Membrane</keyword>
<reference evidence="3 4" key="1">
    <citation type="journal article" date="2024" name="Int. J. Mol. Sci.">
        <title>Exploration of Alicyclobacillus spp. Genome in Search of Antibiotic Resistance.</title>
        <authorList>
            <person name="Bucka-Kolendo J."/>
            <person name="Kiousi D.E."/>
            <person name="Dekowska A."/>
            <person name="Mikolajczuk-Szczyrba A."/>
            <person name="Karadedos D.M."/>
            <person name="Michael P."/>
            <person name="Galanis A."/>
            <person name="Sokolowska B."/>
        </authorList>
    </citation>
    <scope>NUCLEOTIDE SEQUENCE [LARGE SCALE GENOMIC DNA]</scope>
    <source>
        <strain evidence="3 4">KKP 3000</strain>
    </source>
</reference>
<organism evidence="3 4">
    <name type="scientific">Alicyclobacillus fastidiosus</name>
    <dbReference type="NCBI Taxonomy" id="392011"/>
    <lineage>
        <taxon>Bacteria</taxon>
        <taxon>Bacillati</taxon>
        <taxon>Bacillota</taxon>
        <taxon>Bacilli</taxon>
        <taxon>Bacillales</taxon>
        <taxon>Alicyclobacillaceae</taxon>
        <taxon>Alicyclobacillus</taxon>
    </lineage>
</organism>
<dbReference type="RefSeq" id="WP_275476599.1">
    <property type="nucleotide sequence ID" value="NZ_CP162940.1"/>
</dbReference>
<accession>A0ABV5AFU2</accession>
<dbReference type="InterPro" id="IPR024232">
    <property type="entry name" value="SpoIIIAH"/>
</dbReference>
<feature type="transmembrane region" description="Helical" evidence="2">
    <location>
        <begin position="7"/>
        <end position="25"/>
    </location>
</feature>
<evidence type="ECO:0000313" key="3">
    <source>
        <dbReference type="EMBL" id="MFB5191143.1"/>
    </source>
</evidence>
<dbReference type="InterPro" id="IPR038503">
    <property type="entry name" value="SpoIIIAH_sf"/>
</dbReference>
<protein>
    <submittedName>
        <fullName evidence="3">SpoIIIAH-like family protein</fullName>
    </submittedName>
</protein>
<sequence>MVKRQTVWLSTMMVLSLMLIGYYTMNNQSGTATTTQPNSDSVATSVTQPSTSGGASATNSTSSTSSTGATATTDWYTNQQTNVSQQLSEQIDRQKAVLANNNASSDQIASAESQLAELQDLTGGIDNATQMIKADGFKNAVIVPDAKLQTFSVYVQASNLQKDDVIKVMNIVSQQLDVSMLNVTVKAHA</sequence>
<feature type="compositionally biased region" description="Polar residues" evidence="1">
    <location>
        <begin position="31"/>
        <end position="49"/>
    </location>
</feature>
<comment type="caution">
    <text evidence="3">The sequence shown here is derived from an EMBL/GenBank/DDBJ whole genome shotgun (WGS) entry which is preliminary data.</text>
</comment>
<dbReference type="EMBL" id="JBDXSU010000009">
    <property type="protein sequence ID" value="MFB5191143.1"/>
    <property type="molecule type" value="Genomic_DNA"/>
</dbReference>
<keyword evidence="4" id="KW-1185">Reference proteome</keyword>